<reference evidence="3 4" key="1">
    <citation type="journal article" date="2024" name="IMA Fungus">
        <title>Apiospora arundinis, a panoply of carbohydrate-active enzymes and secondary metabolites.</title>
        <authorList>
            <person name="Sorensen T."/>
            <person name="Petersen C."/>
            <person name="Muurmann A.T."/>
            <person name="Christiansen J.V."/>
            <person name="Brundto M.L."/>
            <person name="Overgaard C.K."/>
            <person name="Boysen A.T."/>
            <person name="Wollenberg R.D."/>
            <person name="Larsen T.O."/>
            <person name="Sorensen J.L."/>
            <person name="Nielsen K.L."/>
            <person name="Sondergaard T.E."/>
        </authorList>
    </citation>
    <scope>NUCLEOTIDE SEQUENCE [LARGE SCALE GENOMIC DNA]</scope>
    <source>
        <strain evidence="3 4">AAU 773</strain>
    </source>
</reference>
<evidence type="ECO:0000313" key="3">
    <source>
        <dbReference type="EMBL" id="KAK8859919.1"/>
    </source>
</evidence>
<keyword evidence="1" id="KW-0539">Nucleus</keyword>
<evidence type="ECO:0008006" key="5">
    <source>
        <dbReference type="Google" id="ProtNLM"/>
    </source>
</evidence>
<accession>A0ABR2IA95</accession>
<name>A0ABR2IA95_9PEZI</name>
<proteinExistence type="predicted"/>
<gene>
    <name evidence="3" type="ORF">PGQ11_010653</name>
</gene>
<dbReference type="InterPro" id="IPR001138">
    <property type="entry name" value="Zn2Cys6_DnaBD"/>
</dbReference>
<dbReference type="EMBL" id="JAPCWZ010000006">
    <property type="protein sequence ID" value="KAK8859919.1"/>
    <property type="molecule type" value="Genomic_DNA"/>
</dbReference>
<evidence type="ECO:0000313" key="4">
    <source>
        <dbReference type="Proteomes" id="UP001390339"/>
    </source>
</evidence>
<organism evidence="3 4">
    <name type="scientific">Apiospora arundinis</name>
    <dbReference type="NCBI Taxonomy" id="335852"/>
    <lineage>
        <taxon>Eukaryota</taxon>
        <taxon>Fungi</taxon>
        <taxon>Dikarya</taxon>
        <taxon>Ascomycota</taxon>
        <taxon>Pezizomycotina</taxon>
        <taxon>Sordariomycetes</taxon>
        <taxon>Xylariomycetidae</taxon>
        <taxon>Amphisphaeriales</taxon>
        <taxon>Apiosporaceae</taxon>
        <taxon>Apiospora</taxon>
    </lineage>
</organism>
<evidence type="ECO:0000256" key="2">
    <source>
        <dbReference type="SAM" id="MobiDB-lite"/>
    </source>
</evidence>
<keyword evidence="4" id="KW-1185">Reference proteome</keyword>
<dbReference type="CDD" id="cd00067">
    <property type="entry name" value="GAL4"/>
    <property type="match status" value="1"/>
</dbReference>
<evidence type="ECO:0000256" key="1">
    <source>
        <dbReference type="ARBA" id="ARBA00023242"/>
    </source>
</evidence>
<protein>
    <recommendedName>
        <fullName evidence="5">Zn(2)-C6 fungal-type domain-containing protein</fullName>
    </recommendedName>
</protein>
<sequence length="780" mass="88907">MDTDLRKRLGLAGEECGRVQHQTDMIFTPDPVIDAHRQEILNDVAANAVEPDALPVKSQGNCDHESLPLRPVGSRFAGHLRNIAHLPVTAPSVTDNGSVHSTVLRDPSPPILDDPSFHDFLESIPESDPTTLQSLLSQEALNENILPKQNSFFSTTGITELGSNAESASPANEDVAGRINVIKTGSIVRPPPTASNHSISLHRTHLLSNGKRKLPSLEEMRNDNYILRLYGATTGRRSKRVKLKGRQCARCRLKNLKCSEHFPCTSCVEHWDKATNWAKERKMVVWSHCFDARLEDLNVLIDLTHSLMFARLHPPKRSEFEMNRYGDSFKHMCLIKELVQGFGVDPRLREQLESQCRGPIAASRLSERKSPGPPLWSLLNDIQRQHSNETWILDPSLYHPRSSPSSRSSIRLSEIVIILFLHSEYLYQHTNLSVYEIYSLCMCYSHLFFEQILAHLKSGKIHTMPKDSPAATELAIDLGTLFLLISYGPAHLRSMCRPVSTDDSWPTPGCSEGTMTRSPENPEATNKITSYIISELDRWLGPEGTGRFQDRQLPFKARTLPDRWAFLQDYLSHWVDKVGLCSTNTPSVVSSLVLAYRLCRMDLVDTRSNRGVHHRLMNHRPTPPLRPRIPENLHYLSTLCRQMQDQWTPQKANEISHGYLADKKVVVWHLIALWDLNSRPKQEEEEEESTTDKQDLTRLPDMFPPAVRMQATSAQALESQLRMMHRLCTESSEEMDVIKQQWQAISHDIKLPTPVEQEWLKAYQRVRQITLESFLKRSWT</sequence>
<feature type="region of interest" description="Disordered" evidence="2">
    <location>
        <begin position="679"/>
        <end position="699"/>
    </location>
</feature>
<dbReference type="Proteomes" id="UP001390339">
    <property type="component" value="Unassembled WGS sequence"/>
</dbReference>
<comment type="caution">
    <text evidence="3">The sequence shown here is derived from an EMBL/GenBank/DDBJ whole genome shotgun (WGS) entry which is preliminary data.</text>
</comment>